<reference evidence="6 7" key="1">
    <citation type="journal article" date="2011" name="J. Gen. Appl. Microbiol.">
        <title>Draft genome sequencing of the enigmatic basidiomycete Mixia osmundae.</title>
        <authorList>
            <person name="Nishida H."/>
            <person name="Nagatsuka Y."/>
            <person name="Sugiyama J."/>
        </authorList>
    </citation>
    <scope>NUCLEOTIDE SEQUENCE [LARGE SCALE GENOMIC DNA]</scope>
    <source>
        <strain evidence="7">CBS 9802 / IAM 14324 / JCM 22182 / KY 12970</strain>
    </source>
</reference>
<proteinExistence type="predicted"/>
<dbReference type="InParanoid" id="G7E3M1"/>
<dbReference type="EMBL" id="BABT02000119">
    <property type="protein sequence ID" value="GAA97431.1"/>
    <property type="molecule type" value="Genomic_DNA"/>
</dbReference>
<dbReference type="SUPFAM" id="SSF69695">
    <property type="entry name" value="SRP19"/>
    <property type="match status" value="1"/>
</dbReference>
<dbReference type="HOGENOM" id="CLU_1070197_0_0_1"/>
<dbReference type="FunCoup" id="G7E3M1">
    <property type="interactions" value="23"/>
</dbReference>
<keyword evidence="2" id="KW-0963">Cytoplasm</keyword>
<comment type="caution">
    <text evidence="6">The sequence shown here is derived from an EMBL/GenBank/DDBJ whole genome shotgun (WGS) entry which is preliminary data.</text>
</comment>
<comment type="subcellular location">
    <subcellularLocation>
        <location evidence="1">Cytoplasm</location>
    </subcellularLocation>
</comment>
<gene>
    <name evidence="6" type="primary">Mo04109</name>
    <name evidence="6" type="ORF">E5Q_04109</name>
</gene>
<dbReference type="OMA" id="NPHAYHM"/>
<evidence type="ECO:0000313" key="6">
    <source>
        <dbReference type="EMBL" id="GAA97431.1"/>
    </source>
</evidence>
<evidence type="ECO:0008006" key="8">
    <source>
        <dbReference type="Google" id="ProtNLM"/>
    </source>
</evidence>
<evidence type="ECO:0000256" key="1">
    <source>
        <dbReference type="ARBA" id="ARBA00004496"/>
    </source>
</evidence>
<dbReference type="GO" id="GO:0008312">
    <property type="term" value="F:7S RNA binding"/>
    <property type="evidence" value="ECO:0007669"/>
    <property type="project" value="InterPro"/>
</dbReference>
<dbReference type="PANTHER" id="PTHR17453:SF0">
    <property type="entry name" value="SIGNAL RECOGNITION PARTICLE 19 KDA PROTEIN"/>
    <property type="match status" value="1"/>
</dbReference>
<dbReference type="InterPro" id="IPR036521">
    <property type="entry name" value="SRP19-like_sf"/>
</dbReference>
<keyword evidence="3" id="KW-0733">Signal recognition particle</keyword>
<dbReference type="GO" id="GO:0005786">
    <property type="term" value="C:signal recognition particle, endoplasmic reticulum targeting"/>
    <property type="evidence" value="ECO:0007669"/>
    <property type="project" value="UniProtKB-KW"/>
</dbReference>
<accession>G7E3M1</accession>
<dbReference type="PANTHER" id="PTHR17453">
    <property type="entry name" value="SIGNAL RECOGNITION PARTICLE 19 KD PROTEIN"/>
    <property type="match status" value="1"/>
</dbReference>
<dbReference type="AlphaFoldDB" id="G7E3M1"/>
<dbReference type="Gene3D" id="3.30.56.30">
    <property type="entry name" value="Signal recognition particle, SRP19-like subunit"/>
    <property type="match status" value="1"/>
</dbReference>
<evidence type="ECO:0000256" key="5">
    <source>
        <dbReference type="SAM" id="MobiDB-lite"/>
    </source>
</evidence>
<feature type="compositionally biased region" description="Basic residues" evidence="5">
    <location>
        <begin position="266"/>
        <end position="277"/>
    </location>
</feature>
<keyword evidence="7" id="KW-1185">Reference proteome</keyword>
<name>G7E3M1_MIXOS</name>
<protein>
    <recommendedName>
        <fullName evidence="8">Signal recognition particle SRP19 subunit</fullName>
    </recommendedName>
</protein>
<dbReference type="RefSeq" id="XP_014567740.1">
    <property type="nucleotide sequence ID" value="XM_014712254.1"/>
</dbReference>
<dbReference type="OrthoDB" id="2527451at2759"/>
<sequence length="277" mass="30509">MAQRQATIMDADDVDDFDFPLPDAPRLPPKASYDEDMDLVSEPYEANVPDRARLPPSQTAARKSVPAKQGPSIEQQAMSMFPGLEGKEMLKDDSLNKRWTSLYPIYFDAARPRKGGQRRVPLNSAVWYPHATDVANAAHKLGLRCVLEPDRFHPREWENPGRVKVLVTENGKFAHPVIRQKHDLLLKVAAVMRAGIDVRKVSEKRPDLPIDVRLPRHSPALSHGTLASALAGGGIPGMPPGMAGLMGGAGEQAEIEAPPKPEPKPSKGKRRVQIVRR</sequence>
<evidence type="ECO:0000256" key="2">
    <source>
        <dbReference type="ARBA" id="ARBA00022490"/>
    </source>
</evidence>
<organism evidence="6 7">
    <name type="scientific">Mixia osmundae (strain CBS 9802 / IAM 14324 / JCM 22182 / KY 12970)</name>
    <dbReference type="NCBI Taxonomy" id="764103"/>
    <lineage>
        <taxon>Eukaryota</taxon>
        <taxon>Fungi</taxon>
        <taxon>Dikarya</taxon>
        <taxon>Basidiomycota</taxon>
        <taxon>Pucciniomycotina</taxon>
        <taxon>Mixiomycetes</taxon>
        <taxon>Mixiales</taxon>
        <taxon>Mixiaceae</taxon>
        <taxon>Mixia</taxon>
    </lineage>
</organism>
<evidence type="ECO:0000256" key="3">
    <source>
        <dbReference type="ARBA" id="ARBA00023135"/>
    </source>
</evidence>
<feature type="region of interest" description="Disordered" evidence="5">
    <location>
        <begin position="241"/>
        <end position="277"/>
    </location>
</feature>
<dbReference type="InterPro" id="IPR002778">
    <property type="entry name" value="Signal_recog_particle_SRP19"/>
</dbReference>
<dbReference type="Proteomes" id="UP000009131">
    <property type="component" value="Unassembled WGS sequence"/>
</dbReference>
<evidence type="ECO:0000256" key="4">
    <source>
        <dbReference type="ARBA" id="ARBA00023274"/>
    </source>
</evidence>
<keyword evidence="4" id="KW-0687">Ribonucleoprotein</keyword>
<feature type="region of interest" description="Disordered" evidence="5">
    <location>
        <begin position="1"/>
        <end position="72"/>
    </location>
</feature>
<dbReference type="eggNOG" id="KOG3198">
    <property type="taxonomic scope" value="Eukaryota"/>
</dbReference>
<dbReference type="Pfam" id="PF01922">
    <property type="entry name" value="SRP19"/>
    <property type="match status" value="1"/>
</dbReference>
<evidence type="ECO:0000313" key="7">
    <source>
        <dbReference type="Proteomes" id="UP000009131"/>
    </source>
</evidence>
<dbReference type="STRING" id="764103.G7E3M1"/>
<reference evidence="6 7" key="2">
    <citation type="journal article" date="2012" name="Open Biol.">
        <title>Characteristics of nucleosomes and linker DNA regions on the genome of the basidiomycete Mixia osmundae revealed by mono- and dinucleosome mapping.</title>
        <authorList>
            <person name="Nishida H."/>
            <person name="Kondo S."/>
            <person name="Matsumoto T."/>
            <person name="Suzuki Y."/>
            <person name="Yoshikawa H."/>
            <person name="Taylor T.D."/>
            <person name="Sugiyama J."/>
        </authorList>
    </citation>
    <scope>NUCLEOTIDE SEQUENCE [LARGE SCALE GENOMIC DNA]</scope>
    <source>
        <strain evidence="7">CBS 9802 / IAM 14324 / JCM 22182 / KY 12970</strain>
    </source>
</reference>
<dbReference type="GO" id="GO:0006617">
    <property type="term" value="P:SRP-dependent cotranslational protein targeting to membrane, signal sequence recognition"/>
    <property type="evidence" value="ECO:0007669"/>
    <property type="project" value="TreeGrafter"/>
</dbReference>